<evidence type="ECO:0000256" key="1">
    <source>
        <dbReference type="ARBA" id="ARBA00023015"/>
    </source>
</evidence>
<dbReference type="Pfam" id="PF07729">
    <property type="entry name" value="FCD"/>
    <property type="match status" value="1"/>
</dbReference>
<reference evidence="7 8" key="1">
    <citation type="submission" date="2020-01" db="EMBL/GenBank/DDBJ databases">
        <title>Dynamics of blaIMP-6 dissemination in carbapenem resistant Enterobacteriacea isolated from regional surveillance in Osaka, Japan.</title>
        <authorList>
            <person name="Abe R."/>
            <person name="Akeda Y."/>
            <person name="Sugawara Y."/>
            <person name="Yamamoto N."/>
            <person name="Tomono K."/>
            <person name="Takeuchi D."/>
            <person name="Kawahara R."/>
            <person name="Hamada S."/>
        </authorList>
    </citation>
    <scope>NUCLEOTIDE SEQUENCE [LARGE SCALE GENOMIC DNA]</scope>
    <source>
        <strain evidence="7 8">E300</strain>
    </source>
</reference>
<dbReference type="GO" id="GO:0003677">
    <property type="term" value="F:DNA binding"/>
    <property type="evidence" value="ECO:0007669"/>
    <property type="project" value="UniProtKB-KW"/>
</dbReference>
<evidence type="ECO:0000313" key="7">
    <source>
        <dbReference type="EMBL" id="BBU79779.1"/>
    </source>
</evidence>
<sequence length="200" mass="22499">MADDPDYSFDILEARYAIEASTAWHAAMRATPGEKEKIQLCFEATLSEDPDLASQADVRFHLAIAEASHNIVLLQTMRGFFDVLQSSVKHSRQRMYLVPPVFSQLTEQHQAVIDAIFVGDADGARKAMMAHLSFVHTTMKRFDEDQVILAMHELPACLVTIMSIRGRKTHDYFRSQRLSRRSATHSAAVPVSLYGWGGIF</sequence>
<evidence type="ECO:0000256" key="3">
    <source>
        <dbReference type="ARBA" id="ARBA00023163"/>
    </source>
</evidence>
<dbReference type="AlphaFoldDB" id="A0A8S0FIL0"/>
<accession>A0A8S0FIL0</accession>
<dbReference type="SMART" id="SM00895">
    <property type="entry name" value="FCD"/>
    <property type="match status" value="1"/>
</dbReference>
<dbReference type="Gene3D" id="1.20.120.530">
    <property type="entry name" value="GntR ligand-binding domain-like"/>
    <property type="match status" value="1"/>
</dbReference>
<dbReference type="Proteomes" id="UP000467488">
    <property type="component" value="Chromosome"/>
</dbReference>
<keyword evidence="3" id="KW-0804">Transcription</keyword>
<gene>
    <name evidence="7" type="ORF">EIMP300_11790</name>
</gene>
<evidence type="ECO:0000313" key="8">
    <source>
        <dbReference type="Proteomes" id="UP000467488"/>
    </source>
</evidence>
<dbReference type="PANTHER" id="PTHR43537:SF18">
    <property type="entry name" value="L-LACTATE DEHYDROGENASE OPERON REGULATORY PROTEIN-RELATED"/>
    <property type="match status" value="1"/>
</dbReference>
<comment type="function">
    <text evidence="4">May be a regulatory protein for the LCT genes.</text>
</comment>
<keyword evidence="1" id="KW-0805">Transcription regulation</keyword>
<dbReference type="EMBL" id="AP022360">
    <property type="protein sequence ID" value="BBU79779.1"/>
    <property type="molecule type" value="Genomic_DNA"/>
</dbReference>
<dbReference type="InterPro" id="IPR011711">
    <property type="entry name" value="GntR_C"/>
</dbReference>
<dbReference type="FunFam" id="1.20.120.530:FF:000009">
    <property type="entry name" value="DNA-binding transcriptional repressor LldR"/>
    <property type="match status" value="1"/>
</dbReference>
<feature type="domain" description="GntR C-terminal" evidence="6">
    <location>
        <begin position="10"/>
        <end position="134"/>
    </location>
</feature>
<dbReference type="InterPro" id="IPR008920">
    <property type="entry name" value="TF_FadR/GntR_C"/>
</dbReference>
<dbReference type="PANTHER" id="PTHR43537">
    <property type="entry name" value="TRANSCRIPTIONAL REGULATOR, GNTR FAMILY"/>
    <property type="match status" value="1"/>
</dbReference>
<evidence type="ECO:0000256" key="2">
    <source>
        <dbReference type="ARBA" id="ARBA00023125"/>
    </source>
</evidence>
<keyword evidence="2" id="KW-0238">DNA-binding</keyword>
<evidence type="ECO:0000259" key="6">
    <source>
        <dbReference type="SMART" id="SM00895"/>
    </source>
</evidence>
<dbReference type="SUPFAM" id="SSF48008">
    <property type="entry name" value="GntR ligand-binding domain-like"/>
    <property type="match status" value="1"/>
</dbReference>
<proteinExistence type="predicted"/>
<evidence type="ECO:0000256" key="5">
    <source>
        <dbReference type="ARBA" id="ARBA00068319"/>
    </source>
</evidence>
<protein>
    <recommendedName>
        <fullName evidence="5">Putative L-lactate dehydrogenase operon regulatory protein</fullName>
    </recommendedName>
</protein>
<name>A0A8S0FIL0_ECOLX</name>
<organism evidence="7 8">
    <name type="scientific">Escherichia coli</name>
    <dbReference type="NCBI Taxonomy" id="562"/>
    <lineage>
        <taxon>Bacteria</taxon>
        <taxon>Pseudomonadati</taxon>
        <taxon>Pseudomonadota</taxon>
        <taxon>Gammaproteobacteria</taxon>
        <taxon>Enterobacterales</taxon>
        <taxon>Enterobacteriaceae</taxon>
        <taxon>Escherichia</taxon>
    </lineage>
</organism>
<evidence type="ECO:0000256" key="4">
    <source>
        <dbReference type="ARBA" id="ARBA00058863"/>
    </source>
</evidence>